<dbReference type="Pfam" id="PF08428">
    <property type="entry name" value="Rib"/>
    <property type="match status" value="1"/>
</dbReference>
<feature type="domain" description="Mub B2-like" evidence="4">
    <location>
        <begin position="237"/>
        <end position="330"/>
    </location>
</feature>
<sequence>MVNNRENRSAVAPKADEAKDTTTLDVNKLSAESNNTKGNFLSLLNNFAVVKPASTNTGADSKADDDDIITIADVYREVRINVTHGKPIVKVQVASYRVRRTGEGDVPLDKPYAVLDAVDIPAVAGYTATATGSVNKITVTPDSQDQTIIVNYVANDQASSYYFVDDDGNGQKVGEDHQISGKTDQTINFTVTAPANYELVNAQDANQSYTFKADGNTPVVIHLKHHRASATGAKNKDVDDHRTIIREIDIVSPDGKQTVERQTVEFTRPATEDMVTGQITYGDWSDGGQKQMPALTLPDESGYHADITVPAITVTPDSKPEPVKVTYVASDQAVKLSFVDRSGAVVGTKTINGKTDQTYNVSLSDLPAHYEIDGSLPVYKFTDQADQALTVHVKQNKDDYTAIAQPITVKHGETPNASDGIKNTQDMPSGTSYAWGTEPQLPQGKTYGDTTGTVVVTFPDGSKQSVEIPVHVNSDAEDNAKKGDQAVAFNGTKTYYHGQAVADLTLNDLTNADNVKSVVWANKPDTSKIGNGTDTATVTFNDGTTTVINGNYTVTPNDSDLLLVF</sequence>
<protein>
    <recommendedName>
        <fullName evidence="7">MucBP domain protein</fullName>
    </recommendedName>
</protein>
<evidence type="ECO:0000313" key="6">
    <source>
        <dbReference type="Proteomes" id="UP000295195"/>
    </source>
</evidence>
<reference evidence="5 6" key="1">
    <citation type="submission" date="2017-06" db="EMBL/GenBank/DDBJ databases">
        <authorList>
            <person name="Swanenburg J."/>
            <person name="Kort R."/>
        </authorList>
    </citation>
    <scope>NUCLEOTIDE SEQUENCE [LARGE SCALE GENOMIC DNA]</scope>
    <source>
        <strain evidence="5 6">RL05</strain>
    </source>
</reference>
<dbReference type="AlphaFoldDB" id="A0A4R6CQN2"/>
<name>A0A4R6CQN2_9LACO</name>
<accession>A0A4R6CQN2</accession>
<evidence type="ECO:0000256" key="1">
    <source>
        <dbReference type="ARBA" id="ARBA00022737"/>
    </source>
</evidence>
<dbReference type="Pfam" id="PF17966">
    <property type="entry name" value="Muc_B2"/>
    <property type="match status" value="1"/>
</dbReference>
<dbReference type="Gene3D" id="3.10.20.320">
    <property type="entry name" value="Putative peptidoglycan bound protein (lpxtg motif)"/>
    <property type="match status" value="2"/>
</dbReference>
<dbReference type="EMBL" id="NKLP01000227">
    <property type="protein sequence ID" value="TDN29265.1"/>
    <property type="molecule type" value="Genomic_DNA"/>
</dbReference>
<keyword evidence="1" id="KW-0677">Repeat</keyword>
<dbReference type="InterPro" id="IPR012706">
    <property type="entry name" value="Rib_alpha_Esp_rpt"/>
</dbReference>
<dbReference type="Gene3D" id="2.60.40.4300">
    <property type="match status" value="2"/>
</dbReference>
<feature type="domain" description="MucBP" evidence="2">
    <location>
        <begin position="163"/>
        <end position="217"/>
    </location>
</feature>
<organism evidence="5 6">
    <name type="scientific">Lactobacillus crispatus</name>
    <dbReference type="NCBI Taxonomy" id="47770"/>
    <lineage>
        <taxon>Bacteria</taxon>
        <taxon>Bacillati</taxon>
        <taxon>Bacillota</taxon>
        <taxon>Bacilli</taxon>
        <taxon>Lactobacillales</taxon>
        <taxon>Lactobacillaceae</taxon>
        <taxon>Lactobacillus</taxon>
    </lineage>
</organism>
<feature type="domain" description="MucBP" evidence="2">
    <location>
        <begin position="334"/>
        <end position="384"/>
    </location>
</feature>
<dbReference type="InterPro" id="IPR009459">
    <property type="entry name" value="MucBP_dom"/>
</dbReference>
<dbReference type="Pfam" id="PF06458">
    <property type="entry name" value="MucBP"/>
    <property type="match status" value="2"/>
</dbReference>
<evidence type="ECO:0000259" key="3">
    <source>
        <dbReference type="Pfam" id="PF08428"/>
    </source>
</evidence>
<comment type="caution">
    <text evidence="5">The sequence shown here is derived from an EMBL/GenBank/DDBJ whole genome shotgun (WGS) entry which is preliminary data.</text>
</comment>
<dbReference type="InterPro" id="IPR059115">
    <property type="entry name" value="Rib"/>
</dbReference>
<feature type="domain" description="Rib" evidence="3">
    <location>
        <begin position="397"/>
        <end position="473"/>
    </location>
</feature>
<gene>
    <name evidence="5" type="ORF">CEE75_11315</name>
</gene>
<dbReference type="InterPro" id="IPR041495">
    <property type="entry name" value="Mub_B2"/>
</dbReference>
<dbReference type="NCBIfam" id="TIGR02331">
    <property type="entry name" value="rib_alpha"/>
    <property type="match status" value="1"/>
</dbReference>
<dbReference type="RefSeq" id="WP_133476715.1">
    <property type="nucleotide sequence ID" value="NZ_NKLP01000227.1"/>
</dbReference>
<evidence type="ECO:0000259" key="2">
    <source>
        <dbReference type="Pfam" id="PF06458"/>
    </source>
</evidence>
<evidence type="ECO:0000313" key="5">
    <source>
        <dbReference type="EMBL" id="TDN29265.1"/>
    </source>
</evidence>
<evidence type="ECO:0008006" key="7">
    <source>
        <dbReference type="Google" id="ProtNLM"/>
    </source>
</evidence>
<proteinExistence type="predicted"/>
<dbReference type="Proteomes" id="UP000295195">
    <property type="component" value="Unassembled WGS sequence"/>
</dbReference>
<evidence type="ECO:0000259" key="4">
    <source>
        <dbReference type="Pfam" id="PF17966"/>
    </source>
</evidence>